<comment type="caution">
    <text evidence="3">The sequence shown here is derived from an EMBL/GenBank/DDBJ whole genome shotgun (WGS) entry which is preliminary data.</text>
</comment>
<evidence type="ECO:0000259" key="2">
    <source>
        <dbReference type="Pfam" id="PF00174"/>
    </source>
</evidence>
<evidence type="ECO:0000256" key="1">
    <source>
        <dbReference type="SAM" id="Phobius"/>
    </source>
</evidence>
<dbReference type="Gene3D" id="2.60.40.650">
    <property type="match status" value="1"/>
</dbReference>
<evidence type="ECO:0000313" key="3">
    <source>
        <dbReference type="EMBL" id="TQR88344.1"/>
    </source>
</evidence>
<name>A0A544W7X3_9MYCO</name>
<keyword evidence="1" id="KW-0472">Membrane</keyword>
<dbReference type="GO" id="GO:0008482">
    <property type="term" value="F:sulfite oxidase activity"/>
    <property type="evidence" value="ECO:0007669"/>
    <property type="project" value="TreeGrafter"/>
</dbReference>
<dbReference type="Proteomes" id="UP000315759">
    <property type="component" value="Unassembled WGS sequence"/>
</dbReference>
<sequence length="522" mass="54740">MTSPPPRLPVVRAATAGVLAVLAALGAGHLVAGLLLTPAASPFFAVGNAAVDRTPAPVKDFAIKNFGTNDKPALLIGMAVVLVLVGAIVGLVSRRSVIPGLVAIVAIGVVGALAVGEQSTDLMGLVAPAAALVAGVGVFWWLHGRARPPATDDAAPRKTLGRRRFLLTSVVAAVGAVVAGAGGVALARRVDVTASRQRVGELVPTTPAPPIPPGAAFPELGTPSFLTPAADFYRIDVNLEVPQLRAEDATLRITGLVDEPLEFTFDDIRSMPLVEQTITMTCVSNEVGGPYVSTANFIGVPLLDLLDRAGIQSGAQQVVGHSVDGFTLGTPLDMLRATGKQAMLAIGMNREALLPEHGFPMRTVVPGLYGYVSATKWLTELELATYDVKPYWVERGWDGQPPGVVPIKISSRIDAPTAFQQLSGPLVTVAGTAWAQGRGISRVEVRIDGGDWQPAELGTEVNRNTWRMFKLTTTLPPGQHTATSRAYDGDGVMQAEERLRLINPGPVPDGATGWQSMIFTVA</sequence>
<evidence type="ECO:0000313" key="4">
    <source>
        <dbReference type="Proteomes" id="UP000315759"/>
    </source>
</evidence>
<dbReference type="PANTHER" id="PTHR19372:SF7">
    <property type="entry name" value="SULFITE OXIDASE, MITOCHONDRIAL"/>
    <property type="match status" value="1"/>
</dbReference>
<dbReference type="EMBL" id="VIFX01000002">
    <property type="protein sequence ID" value="TQR88344.1"/>
    <property type="molecule type" value="Genomic_DNA"/>
</dbReference>
<organism evidence="3 4">
    <name type="scientific">Mycolicibacterium hodleri</name>
    <dbReference type="NCBI Taxonomy" id="49897"/>
    <lineage>
        <taxon>Bacteria</taxon>
        <taxon>Bacillati</taxon>
        <taxon>Actinomycetota</taxon>
        <taxon>Actinomycetes</taxon>
        <taxon>Mycobacteriales</taxon>
        <taxon>Mycobacteriaceae</taxon>
        <taxon>Mycolicibacterium</taxon>
    </lineage>
</organism>
<dbReference type="Gene3D" id="3.90.420.10">
    <property type="entry name" value="Oxidoreductase, molybdopterin-binding domain"/>
    <property type="match status" value="1"/>
</dbReference>
<feature type="transmembrane region" description="Helical" evidence="1">
    <location>
        <begin position="73"/>
        <end position="92"/>
    </location>
</feature>
<dbReference type="SUPFAM" id="SSF56524">
    <property type="entry name" value="Oxidoreductase molybdopterin-binding domain"/>
    <property type="match status" value="1"/>
</dbReference>
<dbReference type="Pfam" id="PF17957">
    <property type="entry name" value="Big_7"/>
    <property type="match status" value="1"/>
</dbReference>
<dbReference type="GO" id="GO:0006790">
    <property type="term" value="P:sulfur compound metabolic process"/>
    <property type="evidence" value="ECO:0007669"/>
    <property type="project" value="TreeGrafter"/>
</dbReference>
<dbReference type="Pfam" id="PF00174">
    <property type="entry name" value="Oxidored_molyb"/>
    <property type="match status" value="1"/>
</dbReference>
<dbReference type="RefSeq" id="WP_142550419.1">
    <property type="nucleotide sequence ID" value="NZ_VIFX01000002.1"/>
</dbReference>
<dbReference type="PANTHER" id="PTHR19372">
    <property type="entry name" value="SULFITE REDUCTASE"/>
    <property type="match status" value="1"/>
</dbReference>
<feature type="transmembrane region" description="Helical" evidence="1">
    <location>
        <begin position="122"/>
        <end position="144"/>
    </location>
</feature>
<dbReference type="InterPro" id="IPR036374">
    <property type="entry name" value="OxRdtase_Mopterin-bd_sf"/>
</dbReference>
<dbReference type="AlphaFoldDB" id="A0A544W7X3"/>
<dbReference type="InterPro" id="IPR014756">
    <property type="entry name" value="Ig_E-set"/>
</dbReference>
<keyword evidence="1" id="KW-0812">Transmembrane</keyword>
<dbReference type="GO" id="GO:0043546">
    <property type="term" value="F:molybdopterin cofactor binding"/>
    <property type="evidence" value="ECO:0007669"/>
    <property type="project" value="TreeGrafter"/>
</dbReference>
<feature type="domain" description="Oxidoreductase molybdopterin-binding" evidence="2">
    <location>
        <begin position="239"/>
        <end position="392"/>
    </location>
</feature>
<protein>
    <submittedName>
        <fullName evidence="3">Molybdopterin-dependent oxidoreductase</fullName>
    </submittedName>
</protein>
<proteinExistence type="predicted"/>
<keyword evidence="4" id="KW-1185">Reference proteome</keyword>
<feature type="transmembrane region" description="Helical" evidence="1">
    <location>
        <begin position="97"/>
        <end position="116"/>
    </location>
</feature>
<dbReference type="GO" id="GO:0020037">
    <property type="term" value="F:heme binding"/>
    <property type="evidence" value="ECO:0007669"/>
    <property type="project" value="TreeGrafter"/>
</dbReference>
<feature type="transmembrane region" description="Helical" evidence="1">
    <location>
        <begin position="165"/>
        <end position="187"/>
    </location>
</feature>
<dbReference type="InterPro" id="IPR000572">
    <property type="entry name" value="OxRdtase_Mopterin-bd_dom"/>
</dbReference>
<keyword evidence="1" id="KW-1133">Transmembrane helix</keyword>
<gene>
    <name evidence="3" type="ORF">D8S82_02210</name>
</gene>
<dbReference type="SUPFAM" id="SSF81296">
    <property type="entry name" value="E set domains"/>
    <property type="match status" value="1"/>
</dbReference>
<accession>A0A544W7X3</accession>
<reference evidence="3 4" key="1">
    <citation type="submission" date="2018-10" db="EMBL/GenBank/DDBJ databases">
        <title>Draft genome of Mycobacterium hodleri strain B.</title>
        <authorList>
            <person name="Amande T.J."/>
            <person name="Mcgenity T.J."/>
        </authorList>
    </citation>
    <scope>NUCLEOTIDE SEQUENCE [LARGE SCALE GENOMIC DNA]</scope>
    <source>
        <strain evidence="3 4">B</strain>
    </source>
</reference>